<feature type="domain" description="SH3" evidence="4">
    <location>
        <begin position="1"/>
        <end position="41"/>
    </location>
</feature>
<dbReference type="SMART" id="SM00326">
    <property type="entry name" value="SH3"/>
    <property type="match status" value="1"/>
</dbReference>
<reference evidence="5" key="1">
    <citation type="submission" date="2016-06" db="UniProtKB">
        <authorList>
            <consortium name="WormBaseParasite"/>
        </authorList>
    </citation>
    <scope>IDENTIFICATION</scope>
</reference>
<accession>A0A183AU11</accession>
<organism evidence="5">
    <name type="scientific">Echinostoma caproni</name>
    <dbReference type="NCBI Taxonomy" id="27848"/>
    <lineage>
        <taxon>Eukaryota</taxon>
        <taxon>Metazoa</taxon>
        <taxon>Spiralia</taxon>
        <taxon>Lophotrochozoa</taxon>
        <taxon>Platyhelminthes</taxon>
        <taxon>Trematoda</taxon>
        <taxon>Digenea</taxon>
        <taxon>Plagiorchiida</taxon>
        <taxon>Echinostomata</taxon>
        <taxon>Echinostomatoidea</taxon>
        <taxon>Echinostomatidae</taxon>
        <taxon>Echinostoma</taxon>
    </lineage>
</organism>
<dbReference type="Pfam" id="PF14604">
    <property type="entry name" value="SH3_9"/>
    <property type="match status" value="1"/>
</dbReference>
<name>A0A183AU11_9TREM</name>
<dbReference type="WBParaSite" id="ECPE_0001047801-mRNA-1">
    <property type="protein sequence ID" value="ECPE_0001047801-mRNA-1"/>
    <property type="gene ID" value="ECPE_0001047801"/>
</dbReference>
<dbReference type="InterPro" id="IPR036028">
    <property type="entry name" value="SH3-like_dom_sf"/>
</dbReference>
<keyword evidence="2" id="KW-0677">Repeat</keyword>
<dbReference type="InterPro" id="IPR051759">
    <property type="entry name" value="LIM-SH3_domain_protein"/>
</dbReference>
<dbReference type="PROSITE" id="PS50002">
    <property type="entry name" value="SH3"/>
    <property type="match status" value="1"/>
</dbReference>
<dbReference type="Gene3D" id="2.30.30.40">
    <property type="entry name" value="SH3 Domains"/>
    <property type="match status" value="1"/>
</dbReference>
<dbReference type="InterPro" id="IPR001452">
    <property type="entry name" value="SH3_domain"/>
</dbReference>
<dbReference type="PANTHER" id="PTHR46218">
    <property type="entry name" value="LASP"/>
    <property type="match status" value="1"/>
</dbReference>
<dbReference type="PANTHER" id="PTHR46218:SF4">
    <property type="entry name" value="LIM AND SH3 DOMAIN PROTEIN LASP"/>
    <property type="match status" value="1"/>
</dbReference>
<evidence type="ECO:0000256" key="2">
    <source>
        <dbReference type="ARBA" id="ARBA00022737"/>
    </source>
</evidence>
<evidence type="ECO:0000259" key="4">
    <source>
        <dbReference type="PROSITE" id="PS50002"/>
    </source>
</evidence>
<keyword evidence="1 3" id="KW-0728">SH3 domain</keyword>
<evidence type="ECO:0000256" key="1">
    <source>
        <dbReference type="ARBA" id="ARBA00022443"/>
    </source>
</evidence>
<protein>
    <submittedName>
        <fullName evidence="5">SH3 domain-containing protein</fullName>
    </submittedName>
</protein>
<proteinExistence type="predicted"/>
<evidence type="ECO:0000256" key="3">
    <source>
        <dbReference type="PROSITE-ProRule" id="PRU00192"/>
    </source>
</evidence>
<dbReference type="AlphaFoldDB" id="A0A183AU11"/>
<sequence>LSFMEGDRIFQVQQIDEGWWLGVNAQGQQGLFPANYVELMA</sequence>
<dbReference type="SUPFAM" id="SSF50044">
    <property type="entry name" value="SH3-domain"/>
    <property type="match status" value="1"/>
</dbReference>
<evidence type="ECO:0000313" key="5">
    <source>
        <dbReference type="WBParaSite" id="ECPE_0001047801-mRNA-1"/>
    </source>
</evidence>